<feature type="transmembrane region" description="Helical" evidence="1">
    <location>
        <begin position="12"/>
        <end position="36"/>
    </location>
</feature>
<keyword evidence="1" id="KW-0812">Transmembrane</keyword>
<evidence type="ECO:0000313" key="2">
    <source>
        <dbReference type="EMBL" id="OUT12538.1"/>
    </source>
</evidence>
<dbReference type="AlphaFoldDB" id="A0A1Y5MVH7"/>
<gene>
    <name evidence="2" type="ORF">B9N62_01815</name>
</gene>
<proteinExistence type="predicted"/>
<dbReference type="EMBL" id="NDYO01000002">
    <property type="protein sequence ID" value="OUT12538.1"/>
    <property type="molecule type" value="Genomic_DNA"/>
</dbReference>
<comment type="caution">
    <text evidence="2">The sequence shown here is derived from an EMBL/GenBank/DDBJ whole genome shotgun (WGS) entry which is preliminary data.</text>
</comment>
<sequence>MRKLTAKQICQVIKNIIIELPFEILAFFIVPIAVAFCKKEDEHLPKWASWFDDPDYGINGDEGWKSEHFLGKERTYYARLRWLLRNRIGVFSIKFLGVKVKDIVPSSVITQGNPKVTSNGGIVSDWCLVICKLKNGKERFGYYQTIRYKGIFKNFYCRIYLGWKLMDVAGMNEINAEKYLEADDKPILKSVWAINPFKRVNQKGE</sequence>
<evidence type="ECO:0000256" key="1">
    <source>
        <dbReference type="SAM" id="Phobius"/>
    </source>
</evidence>
<dbReference type="Proteomes" id="UP000195967">
    <property type="component" value="Unassembled WGS sequence"/>
</dbReference>
<keyword evidence="1" id="KW-0472">Membrane</keyword>
<dbReference type="RefSeq" id="WP_087584111.1">
    <property type="nucleotide sequence ID" value="NZ_CABMKR010000002.1"/>
</dbReference>
<name>A0A1Y5MVH7_9BACT</name>
<reference evidence="2 3" key="1">
    <citation type="submission" date="2017-04" db="EMBL/GenBank/DDBJ databases">
        <title>Complete genome of Campylobacter concisus ATCC 33237T and draft genomes for an additional eight well characterized C. concisus strains.</title>
        <authorList>
            <person name="Cornelius A.J."/>
            <person name="Miller W.G."/>
            <person name="Lastovica A.J."/>
            <person name="On S.L."/>
            <person name="French N.P."/>
            <person name="Vandenberg O."/>
            <person name="Biggs P.J."/>
        </authorList>
    </citation>
    <scope>NUCLEOTIDE SEQUENCE [LARGE SCALE GENOMIC DNA]</scope>
    <source>
        <strain evidence="2 3">Lasto28.99</strain>
    </source>
</reference>
<keyword evidence="1" id="KW-1133">Transmembrane helix</keyword>
<protein>
    <submittedName>
        <fullName evidence="2">Uncharacterized protein</fullName>
    </submittedName>
</protein>
<evidence type="ECO:0000313" key="3">
    <source>
        <dbReference type="Proteomes" id="UP000195967"/>
    </source>
</evidence>
<accession>A0A1Y5MVH7</accession>
<dbReference type="InterPro" id="IPR055762">
    <property type="entry name" value="DUF7338"/>
</dbReference>
<dbReference type="Pfam" id="PF24027">
    <property type="entry name" value="DUF7338"/>
    <property type="match status" value="1"/>
</dbReference>
<organism evidence="2 3">
    <name type="scientific">Campylobacter concisus</name>
    <dbReference type="NCBI Taxonomy" id="199"/>
    <lineage>
        <taxon>Bacteria</taxon>
        <taxon>Pseudomonadati</taxon>
        <taxon>Campylobacterota</taxon>
        <taxon>Epsilonproteobacteria</taxon>
        <taxon>Campylobacterales</taxon>
        <taxon>Campylobacteraceae</taxon>
        <taxon>Campylobacter</taxon>
    </lineage>
</organism>